<evidence type="ECO:0000313" key="1">
    <source>
        <dbReference type="EMBL" id="ABS69453.1"/>
    </source>
</evidence>
<dbReference type="GO" id="GO:0019825">
    <property type="term" value="F:oxygen binding"/>
    <property type="evidence" value="ECO:0007669"/>
    <property type="project" value="InterPro"/>
</dbReference>
<dbReference type="eggNOG" id="COG2346">
    <property type="taxonomic scope" value="Bacteria"/>
</dbReference>
<dbReference type="EMBL" id="CP000781">
    <property type="protein sequence ID" value="ABS69453.1"/>
    <property type="molecule type" value="Genomic_DNA"/>
</dbReference>
<dbReference type="InterPro" id="IPR009050">
    <property type="entry name" value="Globin-like_sf"/>
</dbReference>
<dbReference type="AlphaFoldDB" id="A7IN60"/>
<dbReference type="GO" id="GO:0020037">
    <property type="term" value="F:heme binding"/>
    <property type="evidence" value="ECO:0007669"/>
    <property type="project" value="InterPro"/>
</dbReference>
<evidence type="ECO:0000313" key="2">
    <source>
        <dbReference type="Proteomes" id="UP000002417"/>
    </source>
</evidence>
<dbReference type="HOGENOM" id="CLU_1481423_0_0_5"/>
<proteinExistence type="predicted"/>
<keyword evidence="2" id="KW-1185">Reference proteome</keyword>
<dbReference type="Gene3D" id="1.10.490.10">
    <property type="entry name" value="Globins"/>
    <property type="match status" value="1"/>
</dbReference>
<dbReference type="SUPFAM" id="SSF46458">
    <property type="entry name" value="Globin-like"/>
    <property type="match status" value="1"/>
</dbReference>
<dbReference type="CDD" id="cd08916">
    <property type="entry name" value="TrHb3_P"/>
    <property type="match status" value="1"/>
</dbReference>
<sequence>MNASLPPAAAGPTPSTLDEDAVRRLVHLFYERVNKDAVLGPIFSGRIKDDAWPVHLAKMCDFWSSVLLKSGRYEGRPLPPHLALGSDAGDAQFARWLALFRPTALEVLPPDAAQAAIAHAERMAHSFRLAIGFPMARTSRGCRWSGRIRTGSPFDIEHRLPPTRTFPPVGAADFKTATESGI</sequence>
<dbReference type="KEGG" id="xau:Xaut_4232"/>
<dbReference type="Proteomes" id="UP000002417">
    <property type="component" value="Chromosome"/>
</dbReference>
<reference evidence="1 2" key="1">
    <citation type="submission" date="2007-07" db="EMBL/GenBank/DDBJ databases">
        <title>Complete sequence of chromosome of Xanthobacter autotrophicus Py2.</title>
        <authorList>
            <consortium name="US DOE Joint Genome Institute"/>
            <person name="Copeland A."/>
            <person name="Lucas S."/>
            <person name="Lapidus A."/>
            <person name="Barry K."/>
            <person name="Glavina del Rio T."/>
            <person name="Hammon N."/>
            <person name="Israni S."/>
            <person name="Dalin E."/>
            <person name="Tice H."/>
            <person name="Pitluck S."/>
            <person name="Sims D."/>
            <person name="Brettin T."/>
            <person name="Bruce D."/>
            <person name="Detter J.C."/>
            <person name="Han C."/>
            <person name="Tapia R."/>
            <person name="Brainard J."/>
            <person name="Schmutz J."/>
            <person name="Larimer F."/>
            <person name="Land M."/>
            <person name="Hauser L."/>
            <person name="Kyrpides N."/>
            <person name="Kim E."/>
            <person name="Ensigns S.A."/>
            <person name="Richardson P."/>
        </authorList>
    </citation>
    <scope>NUCLEOTIDE SEQUENCE [LARGE SCALE GENOMIC DNA]</scope>
    <source>
        <strain evidence="2">ATCC BAA-1158 / Py2</strain>
    </source>
</reference>
<name>A7IN60_XANP2</name>
<organism evidence="1 2">
    <name type="scientific">Xanthobacter autotrophicus (strain ATCC BAA-1158 / Py2)</name>
    <dbReference type="NCBI Taxonomy" id="78245"/>
    <lineage>
        <taxon>Bacteria</taxon>
        <taxon>Pseudomonadati</taxon>
        <taxon>Pseudomonadota</taxon>
        <taxon>Alphaproteobacteria</taxon>
        <taxon>Hyphomicrobiales</taxon>
        <taxon>Xanthobacteraceae</taxon>
        <taxon>Xanthobacter</taxon>
    </lineage>
</organism>
<accession>A7IN60</accession>
<gene>
    <name evidence="1" type="ordered locus">Xaut_4232</name>
</gene>
<dbReference type="STRING" id="78245.Xaut_4232"/>
<dbReference type="InterPro" id="IPR012292">
    <property type="entry name" value="Globin/Proto"/>
</dbReference>
<dbReference type="PhylomeDB" id="A7IN60"/>
<protein>
    <submittedName>
        <fullName evidence="1">Truncated hemoglobin-like protein</fullName>
    </submittedName>
</protein>